<keyword evidence="1" id="KW-0285">Flavoprotein</keyword>
<organism evidence="6 7">
    <name type="scientific">Lasallia pustulata</name>
    <dbReference type="NCBI Taxonomy" id="136370"/>
    <lineage>
        <taxon>Eukaryota</taxon>
        <taxon>Fungi</taxon>
        <taxon>Dikarya</taxon>
        <taxon>Ascomycota</taxon>
        <taxon>Pezizomycotina</taxon>
        <taxon>Lecanoromycetes</taxon>
        <taxon>OSLEUM clade</taxon>
        <taxon>Umbilicariomycetidae</taxon>
        <taxon>Umbilicariales</taxon>
        <taxon>Umbilicariaceae</taxon>
        <taxon>Lasallia</taxon>
    </lineage>
</organism>
<protein>
    <submittedName>
        <fullName evidence="6">White collar</fullName>
    </submittedName>
</protein>
<dbReference type="PROSITE" id="PS50113">
    <property type="entry name" value="PAC"/>
    <property type="match status" value="1"/>
</dbReference>
<dbReference type="Gene3D" id="3.30.450.20">
    <property type="entry name" value="PAS domain"/>
    <property type="match status" value="1"/>
</dbReference>
<evidence type="ECO:0000256" key="1">
    <source>
        <dbReference type="ARBA" id="ARBA00022630"/>
    </source>
</evidence>
<comment type="caution">
    <text evidence="6">The sequence shown here is derived from an EMBL/GenBank/DDBJ whole genome shotgun (WGS) entry which is preliminary data.</text>
</comment>
<feature type="region of interest" description="Disordered" evidence="4">
    <location>
        <begin position="70"/>
        <end position="119"/>
    </location>
</feature>
<evidence type="ECO:0000256" key="2">
    <source>
        <dbReference type="ARBA" id="ARBA00022643"/>
    </source>
</evidence>
<dbReference type="InterPro" id="IPR035965">
    <property type="entry name" value="PAS-like_dom_sf"/>
</dbReference>
<feature type="region of interest" description="Disordered" evidence="4">
    <location>
        <begin position="650"/>
        <end position="691"/>
    </location>
</feature>
<feature type="region of interest" description="Disordered" evidence="4">
    <location>
        <begin position="1"/>
        <end position="55"/>
    </location>
</feature>
<evidence type="ECO:0000313" key="7">
    <source>
        <dbReference type="Proteomes" id="UP000324767"/>
    </source>
</evidence>
<feature type="compositionally biased region" description="Basic and acidic residues" evidence="4">
    <location>
        <begin position="650"/>
        <end position="666"/>
    </location>
</feature>
<dbReference type="InterPro" id="IPR000700">
    <property type="entry name" value="PAS-assoc_C"/>
</dbReference>
<dbReference type="EMBL" id="VXIT01000001">
    <property type="protein sequence ID" value="KAA6415781.1"/>
    <property type="molecule type" value="Genomic_DNA"/>
</dbReference>
<sequence>MPYSLYPSVQTIRPGPGPQTPTIPEELEYGNGPRDSTLSPANGKDFPYPPKPSKIGRLTAADFEAEDIDSVAPNPNLNHRDIHVPTRTSSRNGHHRAAHARQEAASISTSPPSIMSSNDTYETQATSFTLAPLQTKGPPDDGDKLEPYLLDDPRSFDLVAPAENGGAQAFSLEARSVLMFSREHLKVIFSDPALLLRFTAFLSTHRPQSVPILIYYLDALKAMKAINYANAIAEALEPIAGFDFTADPAIRTSNPVLEQKASEAFDSLVKDDLPAYVTHIYIQVVSLSISRRITGTLPAHLQEASEGLAEVFCLTDPSRPDNPIVFASEEFHRTTQYGMTYALGRNCRFLQGPKTNPLSVRRIKDSVLAGKEHSEVFLNYRRDGSPFMNMLMIAPLCDSRGKIRYFIGAQVDVSGLVKECTDLESLQRLVVDQERGRATNGDGQDVYETKKDEFQELSEMMNMAELDTVRRYGGRMHREQQEDEEEKGSMGAHQPRLLLKEPSPDLNKSFNLNRSGNGKLSGVYQHYLLIRAYPSLRILFASPSLRVPGILQSPFMNKIGGSARVRDELTNALAQGRGVTAKVRWVSRVDEDGRNRWIHCTPLIGTNGQIGVWMVLIVDDDSDGLSRRWKQAPPVDPRFSRVYRAPKAKMELERRAESSPAEENRLNGEYFSDGVGVGQARSTGGGGGRAG</sequence>
<evidence type="ECO:0000256" key="4">
    <source>
        <dbReference type="SAM" id="MobiDB-lite"/>
    </source>
</evidence>
<accession>A0A5M8Q443</accession>
<dbReference type="InterPro" id="IPR000014">
    <property type="entry name" value="PAS"/>
</dbReference>
<dbReference type="OrthoDB" id="447251at2759"/>
<evidence type="ECO:0000256" key="3">
    <source>
        <dbReference type="ARBA" id="ARBA00022991"/>
    </source>
</evidence>
<dbReference type="PANTHER" id="PTHR47429">
    <property type="entry name" value="PROTEIN TWIN LOV 1"/>
    <property type="match status" value="1"/>
</dbReference>
<dbReference type="GO" id="GO:0005634">
    <property type="term" value="C:nucleus"/>
    <property type="evidence" value="ECO:0007669"/>
    <property type="project" value="TreeGrafter"/>
</dbReference>
<dbReference type="Pfam" id="PF13426">
    <property type="entry name" value="PAS_9"/>
    <property type="match status" value="1"/>
</dbReference>
<proteinExistence type="predicted"/>
<gene>
    <name evidence="6" type="ORF">FRX48_00499</name>
</gene>
<keyword evidence="3" id="KW-0157">Chromophore</keyword>
<keyword evidence="2" id="KW-0288">FMN</keyword>
<dbReference type="Proteomes" id="UP000324767">
    <property type="component" value="Unassembled WGS sequence"/>
</dbReference>
<feature type="region of interest" description="Disordered" evidence="4">
    <location>
        <begin position="476"/>
        <end position="495"/>
    </location>
</feature>
<feature type="domain" description="PAC" evidence="5">
    <location>
        <begin position="372"/>
        <end position="425"/>
    </location>
</feature>
<name>A0A5M8Q443_9LECA</name>
<dbReference type="SUPFAM" id="SSF55785">
    <property type="entry name" value="PYP-like sensor domain (PAS domain)"/>
    <property type="match status" value="1"/>
</dbReference>
<evidence type="ECO:0000259" key="5">
    <source>
        <dbReference type="PROSITE" id="PS50113"/>
    </source>
</evidence>
<dbReference type="AlphaFoldDB" id="A0A5M8Q443"/>
<dbReference type="PANTHER" id="PTHR47429:SF9">
    <property type="entry name" value="PAS DOMAIN-CONTAINING PROTEIN"/>
    <property type="match status" value="1"/>
</dbReference>
<reference evidence="6 7" key="1">
    <citation type="submission" date="2019-09" db="EMBL/GenBank/DDBJ databases">
        <title>The hologenome of the rock-dwelling lichen Lasallia pustulata.</title>
        <authorList>
            <person name="Greshake Tzovaras B."/>
            <person name="Segers F."/>
            <person name="Bicker A."/>
            <person name="Dal Grande F."/>
            <person name="Otte J."/>
            <person name="Hankeln T."/>
            <person name="Schmitt I."/>
            <person name="Ebersberger I."/>
        </authorList>
    </citation>
    <scope>NUCLEOTIDE SEQUENCE [LARGE SCALE GENOMIC DNA]</scope>
    <source>
        <strain evidence="6">A1-1</strain>
    </source>
</reference>
<feature type="compositionally biased region" description="Low complexity" evidence="4">
    <location>
        <begin position="106"/>
        <end position="117"/>
    </location>
</feature>
<evidence type="ECO:0000313" key="6">
    <source>
        <dbReference type="EMBL" id="KAA6415781.1"/>
    </source>
</evidence>